<dbReference type="Proteomes" id="UP001209540">
    <property type="component" value="Unassembled WGS sequence"/>
</dbReference>
<evidence type="ECO:0000313" key="2">
    <source>
        <dbReference type="EMBL" id="KAI9252997.1"/>
    </source>
</evidence>
<feature type="compositionally biased region" description="Polar residues" evidence="1">
    <location>
        <begin position="121"/>
        <end position="133"/>
    </location>
</feature>
<dbReference type="InterPro" id="IPR043502">
    <property type="entry name" value="DNA/RNA_pol_sf"/>
</dbReference>
<proteinExistence type="predicted"/>
<accession>A0AAD5K3W0</accession>
<evidence type="ECO:0000256" key="1">
    <source>
        <dbReference type="SAM" id="MobiDB-lite"/>
    </source>
</evidence>
<reference evidence="2" key="1">
    <citation type="journal article" date="2022" name="IScience">
        <title>Evolution of zygomycete secretomes and the origins of terrestrial fungal ecologies.</title>
        <authorList>
            <person name="Chang Y."/>
            <person name="Wang Y."/>
            <person name="Mondo S."/>
            <person name="Ahrendt S."/>
            <person name="Andreopoulos W."/>
            <person name="Barry K."/>
            <person name="Beard J."/>
            <person name="Benny G.L."/>
            <person name="Blankenship S."/>
            <person name="Bonito G."/>
            <person name="Cuomo C."/>
            <person name="Desiro A."/>
            <person name="Gervers K.A."/>
            <person name="Hundley H."/>
            <person name="Kuo A."/>
            <person name="LaButti K."/>
            <person name="Lang B.F."/>
            <person name="Lipzen A."/>
            <person name="O'Donnell K."/>
            <person name="Pangilinan J."/>
            <person name="Reynolds N."/>
            <person name="Sandor L."/>
            <person name="Smith M.E."/>
            <person name="Tsang A."/>
            <person name="Grigoriev I.V."/>
            <person name="Stajich J.E."/>
            <person name="Spatafora J.W."/>
        </authorList>
    </citation>
    <scope>NUCLEOTIDE SEQUENCE</scope>
    <source>
        <strain evidence="2">RSA 2281</strain>
    </source>
</reference>
<protein>
    <submittedName>
        <fullName evidence="2">Uncharacterized protein</fullName>
    </submittedName>
</protein>
<feature type="region of interest" description="Disordered" evidence="1">
    <location>
        <begin position="1"/>
        <end position="104"/>
    </location>
</feature>
<keyword evidence="3" id="KW-1185">Reference proteome</keyword>
<feature type="region of interest" description="Disordered" evidence="1">
    <location>
        <begin position="121"/>
        <end position="163"/>
    </location>
</feature>
<dbReference type="SUPFAM" id="SSF56672">
    <property type="entry name" value="DNA/RNA polymerases"/>
    <property type="match status" value="1"/>
</dbReference>
<feature type="compositionally biased region" description="Acidic residues" evidence="1">
    <location>
        <begin position="240"/>
        <end position="253"/>
    </location>
</feature>
<gene>
    <name evidence="2" type="ORF">BDA99DRAFT_563296</name>
</gene>
<feature type="region of interest" description="Disordered" evidence="1">
    <location>
        <begin position="217"/>
        <end position="253"/>
    </location>
</feature>
<comment type="caution">
    <text evidence="2">The sequence shown here is derived from an EMBL/GenBank/DDBJ whole genome shotgun (WGS) entry which is preliminary data.</text>
</comment>
<dbReference type="AlphaFoldDB" id="A0AAD5K3W0"/>
<sequence>MAQKRPLENNETEQHTKRRSMNLRSGTSINKIVKPGPSKKKQRHIQFQEEDIQEPIPSQNRGYQRIPRVIPAEETPEPRHQDTSAEMYQTPPPAPERNPYNKNNRLNNIAMDVDQEMVEQTQINDSRNTSSKLNKGKGLARNQQKPNPPKESRKRKPKKVLSGSPVHLVIGNNWLNLAKAKIDFGNATLTINYKNQQVCVPLAYTWDMKHQRLQTRTLPELTDETKESESDEYSTSSEDISTESEGELTDEDVTEFYLNDDRKSYKMQFREWRADDGSICYEVHNAEDIKIPARTKINVIGELPQQFEMDMMFYPQIPTSISLETRNIRNDVLEIWSTETIIIPTNSTIQVHGQFSRIIQRRLRFEPERGISPEESRHEYYCQDIEPGATLFTISIHNYLPSQLTIPPPSFIGTFHEIQDKTKSSSQSEQIDARTKSLTDEQLNLLNIPEIPGDRDGNLQKEFIKLITQYQDCFAWTDDDLGCNDILEHKITLKPDAVPVASKPYRLAPVEAAALKQELD</sequence>
<organism evidence="2 3">
    <name type="scientific">Phascolomyces articulosus</name>
    <dbReference type="NCBI Taxonomy" id="60185"/>
    <lineage>
        <taxon>Eukaryota</taxon>
        <taxon>Fungi</taxon>
        <taxon>Fungi incertae sedis</taxon>
        <taxon>Mucoromycota</taxon>
        <taxon>Mucoromycotina</taxon>
        <taxon>Mucoromycetes</taxon>
        <taxon>Mucorales</taxon>
        <taxon>Lichtheimiaceae</taxon>
        <taxon>Phascolomyces</taxon>
    </lineage>
</organism>
<name>A0AAD5K3W0_9FUNG</name>
<reference evidence="2" key="2">
    <citation type="submission" date="2023-02" db="EMBL/GenBank/DDBJ databases">
        <authorList>
            <consortium name="DOE Joint Genome Institute"/>
            <person name="Mondo S.J."/>
            <person name="Chang Y."/>
            <person name="Wang Y."/>
            <person name="Ahrendt S."/>
            <person name="Andreopoulos W."/>
            <person name="Barry K."/>
            <person name="Beard J."/>
            <person name="Benny G.L."/>
            <person name="Blankenship S."/>
            <person name="Bonito G."/>
            <person name="Cuomo C."/>
            <person name="Desiro A."/>
            <person name="Gervers K.A."/>
            <person name="Hundley H."/>
            <person name="Kuo A."/>
            <person name="LaButti K."/>
            <person name="Lang B.F."/>
            <person name="Lipzen A."/>
            <person name="O'Donnell K."/>
            <person name="Pangilinan J."/>
            <person name="Reynolds N."/>
            <person name="Sandor L."/>
            <person name="Smith M.W."/>
            <person name="Tsang A."/>
            <person name="Grigoriev I.V."/>
            <person name="Stajich J.E."/>
            <person name="Spatafora J.W."/>
        </authorList>
    </citation>
    <scope>NUCLEOTIDE SEQUENCE</scope>
    <source>
        <strain evidence="2">RSA 2281</strain>
    </source>
</reference>
<dbReference type="EMBL" id="JAIXMP010000027">
    <property type="protein sequence ID" value="KAI9252997.1"/>
    <property type="molecule type" value="Genomic_DNA"/>
</dbReference>
<feature type="compositionally biased region" description="Basic and acidic residues" evidence="1">
    <location>
        <begin position="1"/>
        <end position="15"/>
    </location>
</feature>
<evidence type="ECO:0000313" key="3">
    <source>
        <dbReference type="Proteomes" id="UP001209540"/>
    </source>
</evidence>